<reference evidence="2 3" key="1">
    <citation type="journal article" date="2018" name="Genomics">
        <title>Molecular footprints of inshore aquatic adaptation in Indo-Pacific humpback dolphin (Sousa chinensis).</title>
        <authorList>
            <person name="Ming Y."/>
            <person name="Jian J."/>
            <person name="Yu F."/>
            <person name="Yu X."/>
            <person name="Wang J."/>
            <person name="Liu W."/>
        </authorList>
    </citation>
    <scope>NUCLEOTIDE SEQUENCE [LARGE SCALE GENOMIC DNA]</scope>
    <source>
        <strain evidence="2">MY-2018</strain>
        <tissue evidence="2">Skin</tissue>
    </source>
</reference>
<feature type="region of interest" description="Disordered" evidence="1">
    <location>
        <begin position="15"/>
        <end position="37"/>
    </location>
</feature>
<evidence type="ECO:0000313" key="2">
    <source>
        <dbReference type="EMBL" id="TEA34838.1"/>
    </source>
</evidence>
<feature type="non-terminal residue" evidence="2">
    <location>
        <position position="1"/>
    </location>
</feature>
<sequence>SLVVQWLRLCAPNAGNPGSIPGQGTRTRMPQLRAYMP</sequence>
<proteinExistence type="predicted"/>
<dbReference type="Proteomes" id="UP000295264">
    <property type="component" value="Unassembled WGS sequence"/>
</dbReference>
<dbReference type="EMBL" id="QWLN02008471">
    <property type="protein sequence ID" value="TEA34838.1"/>
    <property type="molecule type" value="Genomic_DNA"/>
</dbReference>
<gene>
    <name evidence="2" type="ORF">DBR06_SOUSAS4310016</name>
</gene>
<comment type="caution">
    <text evidence="2">The sequence shown here is derived from an EMBL/GenBank/DDBJ whole genome shotgun (WGS) entry which is preliminary data.</text>
</comment>
<keyword evidence="3" id="KW-1185">Reference proteome</keyword>
<dbReference type="AlphaFoldDB" id="A0A484GHA4"/>
<organism evidence="2 3">
    <name type="scientific">Sousa chinensis</name>
    <name type="common">Indo-pacific humpbacked dolphin</name>
    <name type="synonym">Steno chinensis</name>
    <dbReference type="NCBI Taxonomy" id="103600"/>
    <lineage>
        <taxon>Eukaryota</taxon>
        <taxon>Metazoa</taxon>
        <taxon>Chordata</taxon>
        <taxon>Craniata</taxon>
        <taxon>Vertebrata</taxon>
        <taxon>Euteleostomi</taxon>
        <taxon>Mammalia</taxon>
        <taxon>Eutheria</taxon>
        <taxon>Laurasiatheria</taxon>
        <taxon>Artiodactyla</taxon>
        <taxon>Whippomorpha</taxon>
        <taxon>Cetacea</taxon>
        <taxon>Odontoceti</taxon>
        <taxon>Delphinidae</taxon>
        <taxon>Sousa</taxon>
    </lineage>
</organism>
<protein>
    <submittedName>
        <fullName evidence="2">Uncharacterized protein</fullName>
    </submittedName>
</protein>
<evidence type="ECO:0000313" key="3">
    <source>
        <dbReference type="Proteomes" id="UP000295264"/>
    </source>
</evidence>
<name>A0A484GHA4_SOUCH</name>
<accession>A0A484GHA4</accession>
<evidence type="ECO:0000256" key="1">
    <source>
        <dbReference type="SAM" id="MobiDB-lite"/>
    </source>
</evidence>